<evidence type="ECO:0000313" key="3">
    <source>
        <dbReference type="Proteomes" id="UP000035579"/>
    </source>
</evidence>
<feature type="region of interest" description="Disordered" evidence="1">
    <location>
        <begin position="242"/>
        <end position="299"/>
    </location>
</feature>
<evidence type="ECO:0000313" key="2">
    <source>
        <dbReference type="EMBL" id="AKJ03986.1"/>
    </source>
</evidence>
<feature type="compositionally biased region" description="Basic and acidic residues" evidence="1">
    <location>
        <begin position="591"/>
        <end position="612"/>
    </location>
</feature>
<feature type="compositionally biased region" description="Gly residues" evidence="1">
    <location>
        <begin position="268"/>
        <end position="277"/>
    </location>
</feature>
<feature type="compositionally biased region" description="Basic and acidic residues" evidence="1">
    <location>
        <begin position="558"/>
        <end position="570"/>
    </location>
</feature>
<reference evidence="2 3" key="1">
    <citation type="submission" date="2015-05" db="EMBL/GenBank/DDBJ databases">
        <title>Genome assembly of Archangium gephyra DSM 2261.</title>
        <authorList>
            <person name="Sharma G."/>
            <person name="Subramanian S."/>
        </authorList>
    </citation>
    <scope>NUCLEOTIDE SEQUENCE [LARGE SCALE GENOMIC DNA]</scope>
    <source>
        <strain evidence="2 3">DSM 2261</strain>
    </source>
</reference>
<organism evidence="2 3">
    <name type="scientific">Archangium gephyra</name>
    <dbReference type="NCBI Taxonomy" id="48"/>
    <lineage>
        <taxon>Bacteria</taxon>
        <taxon>Pseudomonadati</taxon>
        <taxon>Myxococcota</taxon>
        <taxon>Myxococcia</taxon>
        <taxon>Myxococcales</taxon>
        <taxon>Cystobacterineae</taxon>
        <taxon>Archangiaceae</taxon>
        <taxon>Archangium</taxon>
    </lineage>
</organism>
<dbReference type="EMBL" id="CP011509">
    <property type="protein sequence ID" value="AKJ03986.1"/>
    <property type="molecule type" value="Genomic_DNA"/>
</dbReference>
<dbReference type="KEGG" id="age:AA314_05612"/>
<feature type="region of interest" description="Disordered" evidence="1">
    <location>
        <begin position="188"/>
        <end position="225"/>
    </location>
</feature>
<proteinExistence type="predicted"/>
<protein>
    <submittedName>
        <fullName evidence="2">Membrane protein</fullName>
    </submittedName>
</protein>
<accession>A0AAC8QAQ8</accession>
<sequence>MPQLFHLTLDHNFSKVGRVRVEVVGLDFPKRARGQLQRVEVLPIHEHVPAGETVVRNSVGALVMQFISTKMALRRDGLAPAALSFRDAGWPHRREIRPFWPRLGPFFRRGFLRGGRCFRARKPPERRTAPRLSRAASPLAGGWRAWGPGPLALLGLAVSSYRLRERAEVRCTLGDAWPGPPLELGLGGSWRGRSEYDGAPQQPRTHARGAARGQISAPKHSRRLRGKGAILLGVSHRPARVRFPPSPIEVSRRREARPQQPGVVSPAGGSGRGGGGEVAPRGRADGAIDPVPQQLAHSRARHRVIGGGQGGQRRDAPGECSVPLQGHAEGAQIRDRGRLFARHDVDPIGRAGRIGLINSQQEHGFRVGRPGKGSGSRHIRRLIRWRERAGRLREGQRHAAGVGCQSRLHNRRGSTFAECLQDEREAGLRYHGHRVAESGAGGRITEQANLGVRRKREAQLLALEGIAAREGDGPREGGMGHAAHQDVLTGSGGSITEAHVLAPPKARVARGDRCRSRPHGLQRIERAGGDGRTCPLHLRRVGGPGRGDGDEELGGYRADLRRGEQHDVVSRGRLATGEAPLQGPRARSQRKGSEESERDVLTRKPLVDRGDPRAIGQNGDVIGGLHSRETEGA</sequence>
<feature type="region of interest" description="Disordered" evidence="1">
    <location>
        <begin position="524"/>
        <end position="633"/>
    </location>
</feature>
<dbReference type="Proteomes" id="UP000035579">
    <property type="component" value="Chromosome"/>
</dbReference>
<dbReference type="AlphaFoldDB" id="A0AAC8QAQ8"/>
<gene>
    <name evidence="2" type="ORF">AA314_05612</name>
</gene>
<name>A0AAC8QAQ8_9BACT</name>
<evidence type="ECO:0000256" key="1">
    <source>
        <dbReference type="SAM" id="MobiDB-lite"/>
    </source>
</evidence>